<evidence type="ECO:0000313" key="2">
    <source>
        <dbReference type="Proteomes" id="UP000247416"/>
    </source>
</evidence>
<dbReference type="RefSeq" id="WP_248283762.1">
    <property type="nucleotide sequence ID" value="NZ_CP085009.1"/>
</dbReference>
<gene>
    <name evidence="1" type="ORF">BJ095_10573</name>
</gene>
<proteinExistence type="predicted"/>
<keyword evidence="2" id="KW-1185">Reference proteome</keyword>
<dbReference type="EMBL" id="QJTJ01000005">
    <property type="protein sequence ID" value="PYF07283.1"/>
    <property type="molecule type" value="Genomic_DNA"/>
</dbReference>
<evidence type="ECO:0000313" key="1">
    <source>
        <dbReference type="EMBL" id="PYF07283.1"/>
    </source>
</evidence>
<sequence length="194" mass="22243">MYRFISLLLAFIFVITGCENNSISMVSGETEEQEAQLESEQSPNPQETEIIEEPQTPVKLFELSGAEDLAYSNFQKNFDLSHLKQLEPLSIAKIYVQAGIDEKYNLQYALYTDREELISWSKEEDEAIPKADRGTKEQQLKTFNNIDNGNFIQTSEYEGYIEYNPNPKEGNGKSGFQLVMNKDGIWQVSFMPIQ</sequence>
<accession>A0A318TSH6</accession>
<organism evidence="1 2">
    <name type="scientific">Ureibacillus chungkukjangi</name>
    <dbReference type="NCBI Taxonomy" id="1202712"/>
    <lineage>
        <taxon>Bacteria</taxon>
        <taxon>Bacillati</taxon>
        <taxon>Bacillota</taxon>
        <taxon>Bacilli</taxon>
        <taxon>Bacillales</taxon>
        <taxon>Caryophanaceae</taxon>
        <taxon>Ureibacillus</taxon>
    </lineage>
</organism>
<dbReference type="Proteomes" id="UP000247416">
    <property type="component" value="Unassembled WGS sequence"/>
</dbReference>
<name>A0A318TSH6_9BACL</name>
<dbReference type="AlphaFoldDB" id="A0A318TSH6"/>
<protein>
    <submittedName>
        <fullName evidence="1">Uncharacterized protein</fullName>
    </submittedName>
</protein>
<reference evidence="1 2" key="1">
    <citation type="submission" date="2018-06" db="EMBL/GenBank/DDBJ databases">
        <title>Genomic Encyclopedia of Archaeal and Bacterial Type Strains, Phase II (KMG-II): from individual species to whole genera.</title>
        <authorList>
            <person name="Goeker M."/>
        </authorList>
    </citation>
    <scope>NUCLEOTIDE SEQUENCE [LARGE SCALE GENOMIC DNA]</scope>
    <source>
        <strain evidence="1 2">KACC 16626</strain>
    </source>
</reference>
<dbReference type="PROSITE" id="PS51257">
    <property type="entry name" value="PROKAR_LIPOPROTEIN"/>
    <property type="match status" value="1"/>
</dbReference>
<comment type="caution">
    <text evidence="1">The sequence shown here is derived from an EMBL/GenBank/DDBJ whole genome shotgun (WGS) entry which is preliminary data.</text>
</comment>